<dbReference type="Pfam" id="PF08146">
    <property type="entry name" value="BP28CT"/>
    <property type="match status" value="1"/>
</dbReference>
<dbReference type="GO" id="GO:0030686">
    <property type="term" value="C:90S preribosome"/>
    <property type="evidence" value="ECO:0007669"/>
    <property type="project" value="TreeGrafter"/>
</dbReference>
<dbReference type="Proteomes" id="UP000016933">
    <property type="component" value="Unassembled WGS sequence"/>
</dbReference>
<dbReference type="GO" id="GO:0034455">
    <property type="term" value="C:t-UTP complex"/>
    <property type="evidence" value="ECO:0007669"/>
    <property type="project" value="TreeGrafter"/>
</dbReference>
<keyword evidence="8 10" id="KW-0687">Ribonucleoprotein</keyword>
<sequence>MATILQQQLAAITAKSTHQLDLKAQKARHSKSLLFEARDAASQDFETIYQLCLEGFEELCQLDVRFAPFARTLFSEQSQNEDRGTMTAQENAELDVVIERFLGLLGGRLLLKPAMKVAEWLVRRFRAHEHNTEALLLTFLPYHSSHIFPTLLSILPEQLPPNFRFLHPYVSSLQTPPRHAIVAAASNSSAFFAALSQYVLNVAKAKYQSALLLGFWASVTAQSVNVMIDAAQSGRETVRRQKEEDLLLKVLPILQGALSIKGVPELYLGSCMIMTILTTKSSLSDKALNAMMQAVAIGWTDETVQDGLLCLAVLAEAREQKSLPRAVVMAITRHDDLLETIERIGAKCRVENLLVGAALGALHAMVQENDPRMTSLITASVLNRGVSAAGKINLLKGVLDASASLEKGEEARVELLRILNSLAEDESGSQLITIAAERAEINPARLDADLALQLQSRDAASAGDDDHADAMLLDDKPAVANSSFALDLTTLPKLPIKQISFLDPFHQQAFEQFSLAFHQALPSEADIAALLAQPSLERSAYTKQPNTFTFFSAVWVSDAPVSARVKSLQMAAELLQQAKKDNVFVDLQALIPYLIAALADPAKAVRTAAGAACKALHALYRLRPQERGRTDEAAVWSKEAIYGKQSGHVQWLTTSDAHRVLADAVLPIVEDCVIDAEMIVQSLSTELNGNSGIAKPQRKELKATLRPATYAFLASHVVATPSRTLKLRLLPILNRVGKHAGTARTQLLLPYVRSVVASKQCDQEADSLARALVACVSHRSSEELHYLQELATSGKARSQLAFSRLRQLLRTAAQPRLVDWLLDLGHDTDAPDDVQTEAVDTLRSLDLPTDVLVHMVKALPNAADLQSQPTPAKKQRTSRASDAHKLGVIDKDKLNMALRRMTLVLELVEEAKPERHPQLLNGLFHLLSELNHYKMLLDSELIYLQGLLINNLLSVVNGLKASSNKDVDRSVIRADLIVDCVRNTSNTQVHHAALLLMSALASWAPDLVLHSVMPLFTFMSSTILKQGDEYSAHVTDQTVARIIPPLAASLQKRGKDLVSGAADLLLSFTAAYEHIPLHRRADLFRNLVDTLGADQALFAIAAMLIERHPKDPGVHRFVSELMNSFANNTQITAVKQYIDLVFDTLGARRALSDVILGFGEKSKEQAKEATSVLIDGLTDVLGRDGLRKRLAKQLKAGDENAESLRVAYSAILEKSMQLRLELKSDADLRDNATDLLTAILGLMPTKDFIESSAKLMQSGTDDIRQQVFRSLEQRVVIARRGDPAMQQLFIDVLPNCAVFVVPSQPVGVRVAAIACIDRISEKFGKTDRTTVLQVAEHIVGDAALGSDDDKLRRLSLLCLASMVEVLGDEFVPILPRTLERAISYMENILKDDDEDDNATGLLRAGFSFAMGILDHVPWLLAGAHLDRLFVVAADYDEQEARDFTALAARKLPAHDCLATIERTWEKVAALGGSAARLYMETVQSAVKHHTKSTILKNAQLLFSVLFHAFDLRRKLLPTAHEPSHYDGLFDFIDSVTMDTVLKLNDATFRPFFLRLGEWVGQLPEDREGTICRHTSLYSFAGTLFDQLKSLVTSYYAFVLENSVSLLTSLSPGKDAEGQLLQLVIKCLTANLTHDQDGFWQTPAHFDPIAESLLNLLQQAGSFNVEDFVVPAIVELGVAANSPEQHKTLNSTIMATMRHQEPAVRLAAVKVERALTERLNVDWVGYLPEWLPLISELQEDDDGHVERETLRWMKQIEDVTGEDLNSMLQ</sequence>
<dbReference type="GO" id="GO:0030515">
    <property type="term" value="F:snoRNA binding"/>
    <property type="evidence" value="ECO:0007669"/>
    <property type="project" value="TreeGrafter"/>
</dbReference>
<evidence type="ECO:0000259" key="11">
    <source>
        <dbReference type="SMART" id="SM01036"/>
    </source>
</evidence>
<evidence type="ECO:0000256" key="1">
    <source>
        <dbReference type="ARBA" id="ARBA00004604"/>
    </source>
</evidence>
<keyword evidence="13" id="KW-1185">Reference proteome</keyword>
<dbReference type="EMBL" id="KB446536">
    <property type="protein sequence ID" value="EME47404.1"/>
    <property type="molecule type" value="Genomic_DNA"/>
</dbReference>
<proteinExistence type="inferred from homology"/>
<evidence type="ECO:0000256" key="10">
    <source>
        <dbReference type="RuleBase" id="RU367065"/>
    </source>
</evidence>
<dbReference type="Gene3D" id="1.25.10.10">
    <property type="entry name" value="Leucine-rich Repeat Variant"/>
    <property type="match status" value="1"/>
</dbReference>
<evidence type="ECO:0000256" key="5">
    <source>
        <dbReference type="ARBA" id="ARBA00022517"/>
    </source>
</evidence>
<dbReference type="OrthoDB" id="31183at2759"/>
<dbReference type="InterPro" id="IPR022125">
    <property type="entry name" value="U3snoRNP10_N"/>
</dbReference>
<dbReference type="SMART" id="SM01036">
    <property type="entry name" value="BP28CT"/>
    <property type="match status" value="1"/>
</dbReference>
<accession>N1PYT2</accession>
<comment type="subunit">
    <text evidence="3 10">Component of the ribosomal small subunit (SSU) processome.</text>
</comment>
<keyword evidence="6 10" id="KW-0698">rRNA processing</keyword>
<evidence type="ECO:0000313" key="12">
    <source>
        <dbReference type="EMBL" id="EME47404.1"/>
    </source>
</evidence>
<reference evidence="12 13" key="2">
    <citation type="journal article" date="2012" name="PLoS Pathog.">
        <title>Diverse lifestyles and strategies of plant pathogenesis encoded in the genomes of eighteen Dothideomycetes fungi.</title>
        <authorList>
            <person name="Ohm R.A."/>
            <person name="Feau N."/>
            <person name="Henrissat B."/>
            <person name="Schoch C.L."/>
            <person name="Horwitz B.A."/>
            <person name="Barry K.W."/>
            <person name="Condon B.J."/>
            <person name="Copeland A.C."/>
            <person name="Dhillon B."/>
            <person name="Glaser F."/>
            <person name="Hesse C.N."/>
            <person name="Kosti I."/>
            <person name="LaButti K."/>
            <person name="Lindquist E.A."/>
            <person name="Lucas S."/>
            <person name="Salamov A.A."/>
            <person name="Bradshaw R.E."/>
            <person name="Ciuffetti L."/>
            <person name="Hamelin R.C."/>
            <person name="Kema G.H.J."/>
            <person name="Lawrence C."/>
            <person name="Scott J.A."/>
            <person name="Spatafora J.W."/>
            <person name="Turgeon B.G."/>
            <person name="de Wit P.J.G.M."/>
            <person name="Zhong S."/>
            <person name="Goodwin S.B."/>
            <person name="Grigoriev I.V."/>
        </authorList>
    </citation>
    <scope>NUCLEOTIDE SEQUENCE [LARGE SCALE GENOMIC DNA]</scope>
    <source>
        <strain evidence="13">NZE10 / CBS 128990</strain>
    </source>
</reference>
<name>N1PYT2_DOTSN</name>
<protein>
    <recommendedName>
        <fullName evidence="4 10">U3 small nucleolar RNA-associated protein 10</fullName>
    </recommendedName>
</protein>
<dbReference type="HOGENOM" id="CLU_001128_3_1_1"/>
<dbReference type="InterPro" id="IPR012954">
    <property type="entry name" value="BP28_C_dom"/>
</dbReference>
<dbReference type="OMA" id="NDVMWKQ"/>
<gene>
    <name evidence="12" type="ORF">DOTSEDRAFT_50810</name>
</gene>
<dbReference type="GO" id="GO:0045943">
    <property type="term" value="P:positive regulation of transcription by RNA polymerase I"/>
    <property type="evidence" value="ECO:0007669"/>
    <property type="project" value="TreeGrafter"/>
</dbReference>
<evidence type="ECO:0000256" key="8">
    <source>
        <dbReference type="ARBA" id="ARBA00023274"/>
    </source>
</evidence>
<feature type="domain" description="BP28 C-terminal" evidence="11">
    <location>
        <begin position="1491"/>
        <end position="1638"/>
    </location>
</feature>
<keyword evidence="7 10" id="KW-0539">Nucleus</keyword>
<comment type="similarity">
    <text evidence="2 10">Belongs to the HEATR1/UTP10 family.</text>
</comment>
<comment type="function">
    <text evidence="9">Involved in nucleolar processing of pre-18S ribosomal RNA. Involved in ribosome biosynthesis.</text>
</comment>
<dbReference type="GO" id="GO:0032040">
    <property type="term" value="C:small-subunit processome"/>
    <property type="evidence" value="ECO:0007669"/>
    <property type="project" value="TreeGrafter"/>
</dbReference>
<dbReference type="STRING" id="675120.N1PYT2"/>
<dbReference type="InterPro" id="IPR040191">
    <property type="entry name" value="UTP10"/>
</dbReference>
<evidence type="ECO:0000256" key="3">
    <source>
        <dbReference type="ARBA" id="ARBA00011399"/>
    </source>
</evidence>
<dbReference type="InterPro" id="IPR011989">
    <property type="entry name" value="ARM-like"/>
</dbReference>
<evidence type="ECO:0000313" key="13">
    <source>
        <dbReference type="Proteomes" id="UP000016933"/>
    </source>
</evidence>
<evidence type="ECO:0000256" key="2">
    <source>
        <dbReference type="ARBA" id="ARBA00010559"/>
    </source>
</evidence>
<dbReference type="GO" id="GO:0000462">
    <property type="term" value="P:maturation of SSU-rRNA from tricistronic rRNA transcript (SSU-rRNA, 5.8S rRNA, LSU-rRNA)"/>
    <property type="evidence" value="ECO:0007669"/>
    <property type="project" value="TreeGrafter"/>
</dbReference>
<evidence type="ECO:0000256" key="4">
    <source>
        <dbReference type="ARBA" id="ARBA00015399"/>
    </source>
</evidence>
<keyword evidence="5 10" id="KW-0690">Ribosome biogenesis</keyword>
<organism evidence="12 13">
    <name type="scientific">Dothistroma septosporum (strain NZE10 / CBS 128990)</name>
    <name type="common">Red band needle blight fungus</name>
    <name type="synonym">Mycosphaerella pini</name>
    <dbReference type="NCBI Taxonomy" id="675120"/>
    <lineage>
        <taxon>Eukaryota</taxon>
        <taxon>Fungi</taxon>
        <taxon>Dikarya</taxon>
        <taxon>Ascomycota</taxon>
        <taxon>Pezizomycotina</taxon>
        <taxon>Dothideomycetes</taxon>
        <taxon>Dothideomycetidae</taxon>
        <taxon>Mycosphaerellales</taxon>
        <taxon>Mycosphaerellaceae</taxon>
        <taxon>Dothistroma</taxon>
    </lineage>
</organism>
<dbReference type="SUPFAM" id="SSF48371">
    <property type="entry name" value="ARM repeat"/>
    <property type="match status" value="2"/>
</dbReference>
<dbReference type="Pfam" id="PF12397">
    <property type="entry name" value="U3snoRNP10"/>
    <property type="match status" value="1"/>
</dbReference>
<evidence type="ECO:0000256" key="9">
    <source>
        <dbReference type="ARBA" id="ARBA00025076"/>
    </source>
</evidence>
<evidence type="ECO:0000256" key="7">
    <source>
        <dbReference type="ARBA" id="ARBA00023242"/>
    </source>
</evidence>
<evidence type="ECO:0000256" key="6">
    <source>
        <dbReference type="ARBA" id="ARBA00022552"/>
    </source>
</evidence>
<dbReference type="InterPro" id="IPR016024">
    <property type="entry name" value="ARM-type_fold"/>
</dbReference>
<reference evidence="13" key="1">
    <citation type="journal article" date="2012" name="PLoS Genet.">
        <title>The genomes of the fungal plant pathogens Cladosporium fulvum and Dothistroma septosporum reveal adaptation to different hosts and lifestyles but also signatures of common ancestry.</title>
        <authorList>
            <person name="de Wit P.J.G.M."/>
            <person name="van der Burgt A."/>
            <person name="Oekmen B."/>
            <person name="Stergiopoulos I."/>
            <person name="Abd-Elsalam K.A."/>
            <person name="Aerts A.L."/>
            <person name="Bahkali A.H."/>
            <person name="Beenen H.G."/>
            <person name="Chettri P."/>
            <person name="Cox M.P."/>
            <person name="Datema E."/>
            <person name="de Vries R.P."/>
            <person name="Dhillon B."/>
            <person name="Ganley A.R."/>
            <person name="Griffiths S.A."/>
            <person name="Guo Y."/>
            <person name="Hamelin R.C."/>
            <person name="Henrissat B."/>
            <person name="Kabir M.S."/>
            <person name="Jashni M.K."/>
            <person name="Kema G."/>
            <person name="Klaubauf S."/>
            <person name="Lapidus A."/>
            <person name="Levasseur A."/>
            <person name="Lindquist E."/>
            <person name="Mehrabi R."/>
            <person name="Ohm R.A."/>
            <person name="Owen T.J."/>
            <person name="Salamov A."/>
            <person name="Schwelm A."/>
            <person name="Schijlen E."/>
            <person name="Sun H."/>
            <person name="van den Burg H.A."/>
            <person name="van Ham R.C.H.J."/>
            <person name="Zhang S."/>
            <person name="Goodwin S.B."/>
            <person name="Grigoriev I.V."/>
            <person name="Collemare J."/>
            <person name="Bradshaw R.E."/>
        </authorList>
    </citation>
    <scope>NUCLEOTIDE SEQUENCE [LARGE SCALE GENOMIC DNA]</scope>
    <source>
        <strain evidence="13">NZE10 / CBS 128990</strain>
    </source>
</reference>
<comment type="subcellular location">
    <subcellularLocation>
        <location evidence="1 10">Nucleus</location>
        <location evidence="1 10">Nucleolus</location>
    </subcellularLocation>
</comment>
<dbReference type="PANTHER" id="PTHR13457">
    <property type="entry name" value="BAP28"/>
    <property type="match status" value="1"/>
</dbReference>
<dbReference type="eggNOG" id="KOG1837">
    <property type="taxonomic scope" value="Eukaryota"/>
</dbReference>
<dbReference type="PANTHER" id="PTHR13457:SF1">
    <property type="entry name" value="HEAT REPEAT-CONTAINING PROTEIN 1"/>
    <property type="match status" value="1"/>
</dbReference>